<name>A0A0H2S692_9AGAM</name>
<dbReference type="AlphaFoldDB" id="A0A0H2S692"/>
<evidence type="ECO:0000313" key="2">
    <source>
        <dbReference type="Proteomes" id="UP000053477"/>
    </source>
</evidence>
<dbReference type="InParanoid" id="A0A0H2S692"/>
<evidence type="ECO:0000313" key="1">
    <source>
        <dbReference type="EMBL" id="KLO19757.1"/>
    </source>
</evidence>
<sequence length="237" mass="27362">MSATAVLKIFRTKESQQWPKDLTQLEQWMDRADADKTLSRDEERFWGNPLPPSIWQLPDPDLREYRHQLVDAFVEESFRFSDLAVETKFEPVIFEGREYQAVVKRLRTDEKPVILVAIIDVSPVRASFIFNSFCEGERCNPTGVIGALVVDGIARFEFHYRPTDPLHPLETTFGKKFRKLRLPITLFLRGKLQLVEEGKTDEEVEKLIEKVKAFVMGEAPAVPGLAEKLSRHLYITL</sequence>
<proteinExistence type="predicted"/>
<dbReference type="EMBL" id="KQ085884">
    <property type="protein sequence ID" value="KLO19757.1"/>
    <property type="molecule type" value="Genomic_DNA"/>
</dbReference>
<dbReference type="Proteomes" id="UP000053477">
    <property type="component" value="Unassembled WGS sequence"/>
</dbReference>
<keyword evidence="2" id="KW-1185">Reference proteome</keyword>
<protein>
    <submittedName>
        <fullName evidence="1">Uncharacterized protein</fullName>
    </submittedName>
</protein>
<organism evidence="1 2">
    <name type="scientific">Schizopora paradoxa</name>
    <dbReference type="NCBI Taxonomy" id="27342"/>
    <lineage>
        <taxon>Eukaryota</taxon>
        <taxon>Fungi</taxon>
        <taxon>Dikarya</taxon>
        <taxon>Basidiomycota</taxon>
        <taxon>Agaricomycotina</taxon>
        <taxon>Agaricomycetes</taxon>
        <taxon>Hymenochaetales</taxon>
        <taxon>Schizoporaceae</taxon>
        <taxon>Schizopora</taxon>
    </lineage>
</organism>
<gene>
    <name evidence="1" type="ORF">SCHPADRAFT_885025</name>
</gene>
<accession>A0A0H2S692</accession>
<reference evidence="1 2" key="1">
    <citation type="submission" date="2015-04" db="EMBL/GenBank/DDBJ databases">
        <title>Complete genome sequence of Schizopora paradoxa KUC8140, a cosmopolitan wood degrader in East Asia.</title>
        <authorList>
            <consortium name="DOE Joint Genome Institute"/>
            <person name="Min B."/>
            <person name="Park H."/>
            <person name="Jang Y."/>
            <person name="Kim J.-J."/>
            <person name="Kim K.H."/>
            <person name="Pangilinan J."/>
            <person name="Lipzen A."/>
            <person name="Riley R."/>
            <person name="Grigoriev I.V."/>
            <person name="Spatafora J.W."/>
            <person name="Choi I.-G."/>
        </authorList>
    </citation>
    <scope>NUCLEOTIDE SEQUENCE [LARGE SCALE GENOMIC DNA]</scope>
    <source>
        <strain evidence="1 2">KUC8140</strain>
    </source>
</reference>